<organism evidence="1 2">
    <name type="scientific">Microbotryum silenes-dioicae</name>
    <dbReference type="NCBI Taxonomy" id="796604"/>
    <lineage>
        <taxon>Eukaryota</taxon>
        <taxon>Fungi</taxon>
        <taxon>Dikarya</taxon>
        <taxon>Basidiomycota</taxon>
        <taxon>Pucciniomycotina</taxon>
        <taxon>Microbotryomycetes</taxon>
        <taxon>Microbotryales</taxon>
        <taxon>Microbotryaceae</taxon>
        <taxon>Microbotryum</taxon>
    </lineage>
</organism>
<evidence type="ECO:0000313" key="2">
    <source>
        <dbReference type="Proteomes" id="UP000249464"/>
    </source>
</evidence>
<name>A0A2X0P836_9BASI</name>
<reference evidence="1 2" key="1">
    <citation type="submission" date="2016-11" db="EMBL/GenBank/DDBJ databases">
        <authorList>
            <person name="Jaros S."/>
            <person name="Januszkiewicz K."/>
            <person name="Wedrychowicz H."/>
        </authorList>
    </citation>
    <scope>NUCLEOTIDE SEQUENCE [LARGE SCALE GENOMIC DNA]</scope>
</reference>
<evidence type="ECO:0000313" key="1">
    <source>
        <dbReference type="EMBL" id="SGY55317.1"/>
    </source>
</evidence>
<dbReference type="EMBL" id="FQNC01000044">
    <property type="protein sequence ID" value="SGY55317.1"/>
    <property type="molecule type" value="Genomic_DNA"/>
</dbReference>
<proteinExistence type="predicted"/>
<gene>
    <name evidence="1" type="primary">BQ5605_C006g04002</name>
    <name evidence="1" type="ORF">BQ5605_C006G04002</name>
</gene>
<dbReference type="Proteomes" id="UP000249464">
    <property type="component" value="Unassembled WGS sequence"/>
</dbReference>
<sequence>MMQRQERMFPLTESEQGPLFPRTFCVSLPEHQRNRRFVPTGQLVMLSCVLLLKDWHAPANTTVTPPNRDVEDLPRMFVRHI</sequence>
<dbReference type="AlphaFoldDB" id="A0A2X0P836"/>
<accession>A0A2X0P836</accession>
<protein>
    <submittedName>
        <fullName evidence="1">BQ5605_C006g04002 protein</fullName>
    </submittedName>
</protein>
<keyword evidence="2" id="KW-1185">Reference proteome</keyword>